<keyword evidence="2" id="KW-1185">Reference proteome</keyword>
<dbReference type="AlphaFoldDB" id="A0A8S1BB82"/>
<dbReference type="OrthoDB" id="10466039at2759"/>
<reference evidence="1 2" key="1">
    <citation type="submission" date="2020-04" db="EMBL/GenBank/DDBJ databases">
        <authorList>
            <person name="Wallbank WR R."/>
            <person name="Pardo Diaz C."/>
            <person name="Kozak K."/>
            <person name="Martin S."/>
            <person name="Jiggins C."/>
            <person name="Moest M."/>
            <person name="Warren A I."/>
            <person name="Byers J.R.P. K."/>
            <person name="Montejo-Kovacevich G."/>
            <person name="Yen C E."/>
        </authorList>
    </citation>
    <scope>NUCLEOTIDE SEQUENCE [LARGE SCALE GENOMIC DNA]</scope>
</reference>
<sequence length="187" mass="20972">MKKSDQLLAANFLSTVASSGSISRSYSKKTNSFPHGLDNSHILQKMSQSTKTMGQQGVLSELLKSRERLDRALTLTRTPREVRANYGNGITTSNFIPRGQYQPYENNHGSVVNSVVSEIVPKRSTHNLGSIRGTYKNSYDDVDGDFNIERGPRNGYELGPGHGTLVKTWDQYLDEDYYLKVIPLKKQ</sequence>
<name>A0A8S1BB82_ARCPL</name>
<evidence type="ECO:0000313" key="1">
    <source>
        <dbReference type="EMBL" id="CAB3256086.1"/>
    </source>
</evidence>
<dbReference type="EMBL" id="CADEBC010000584">
    <property type="protein sequence ID" value="CAB3256086.1"/>
    <property type="molecule type" value="Genomic_DNA"/>
</dbReference>
<comment type="caution">
    <text evidence="1">The sequence shown here is derived from an EMBL/GenBank/DDBJ whole genome shotgun (WGS) entry which is preliminary data.</text>
</comment>
<proteinExistence type="predicted"/>
<evidence type="ECO:0000313" key="2">
    <source>
        <dbReference type="Proteomes" id="UP000494106"/>
    </source>
</evidence>
<organism evidence="1 2">
    <name type="scientific">Arctia plantaginis</name>
    <name type="common">Wood tiger moth</name>
    <name type="synonym">Phalaena plantaginis</name>
    <dbReference type="NCBI Taxonomy" id="874455"/>
    <lineage>
        <taxon>Eukaryota</taxon>
        <taxon>Metazoa</taxon>
        <taxon>Ecdysozoa</taxon>
        <taxon>Arthropoda</taxon>
        <taxon>Hexapoda</taxon>
        <taxon>Insecta</taxon>
        <taxon>Pterygota</taxon>
        <taxon>Neoptera</taxon>
        <taxon>Endopterygota</taxon>
        <taxon>Lepidoptera</taxon>
        <taxon>Glossata</taxon>
        <taxon>Ditrysia</taxon>
        <taxon>Noctuoidea</taxon>
        <taxon>Erebidae</taxon>
        <taxon>Arctiinae</taxon>
        <taxon>Arctia</taxon>
    </lineage>
</organism>
<accession>A0A8S1BB82</accession>
<dbReference type="Proteomes" id="UP000494106">
    <property type="component" value="Unassembled WGS sequence"/>
</dbReference>
<gene>
    <name evidence="1" type="ORF">APLA_LOCUS15162</name>
</gene>
<protein>
    <submittedName>
        <fullName evidence="1">Uncharacterized protein</fullName>
    </submittedName>
</protein>